<comment type="caution">
    <text evidence="6">Lacks conserved residue(s) required for the propagation of feature annotation.</text>
</comment>
<comment type="caution">
    <text evidence="8">The sequence shown here is derived from an EMBL/GenBank/DDBJ whole genome shotgun (WGS) entry which is preliminary data.</text>
</comment>
<dbReference type="PANTHER" id="PTHR31218">
    <property type="entry name" value="WAT1-RELATED PROTEIN"/>
    <property type="match status" value="1"/>
</dbReference>
<dbReference type="InterPro" id="IPR037185">
    <property type="entry name" value="EmrE-like"/>
</dbReference>
<dbReference type="AlphaFoldDB" id="A0AAD4SKY0"/>
<feature type="transmembrane region" description="Helical" evidence="6">
    <location>
        <begin position="98"/>
        <end position="119"/>
    </location>
</feature>
<feature type="transmembrane region" description="Helical" evidence="6">
    <location>
        <begin position="73"/>
        <end position="92"/>
    </location>
</feature>
<dbReference type="Pfam" id="PF00892">
    <property type="entry name" value="EamA"/>
    <property type="match status" value="1"/>
</dbReference>
<evidence type="ECO:0000313" key="8">
    <source>
        <dbReference type="EMBL" id="KAI3912231.1"/>
    </source>
</evidence>
<evidence type="ECO:0000256" key="5">
    <source>
        <dbReference type="ARBA" id="ARBA00023136"/>
    </source>
</evidence>
<keyword evidence="3 6" id="KW-0812">Transmembrane</keyword>
<dbReference type="SUPFAM" id="SSF103481">
    <property type="entry name" value="Multidrug resistance efflux transporter EmrE"/>
    <property type="match status" value="1"/>
</dbReference>
<keyword evidence="5 6" id="KW-0472">Membrane</keyword>
<evidence type="ECO:0000259" key="7">
    <source>
        <dbReference type="Pfam" id="PF00892"/>
    </source>
</evidence>
<evidence type="ECO:0000256" key="3">
    <source>
        <dbReference type="ARBA" id="ARBA00022692"/>
    </source>
</evidence>
<sequence length="121" mass="12899">MEGDGCHGLRPCLTSCLSILPLGIIAFSVEHDMAAWRAMGAMDYGLALYSGAIGTALSVYLINLCINLRGSHFVSMFSPASLIIVTILSWIFTNDAIYLGSFIGSVILIAGLGLALWAMNR</sequence>
<proteinExistence type="inferred from homology"/>
<dbReference type="EMBL" id="JAJJMB010009816">
    <property type="protein sequence ID" value="KAI3912231.1"/>
    <property type="molecule type" value="Genomic_DNA"/>
</dbReference>
<evidence type="ECO:0000256" key="2">
    <source>
        <dbReference type="ARBA" id="ARBA00007635"/>
    </source>
</evidence>
<feature type="transmembrane region" description="Helical" evidence="6">
    <location>
        <begin position="12"/>
        <end position="29"/>
    </location>
</feature>
<evidence type="ECO:0000256" key="1">
    <source>
        <dbReference type="ARBA" id="ARBA00004141"/>
    </source>
</evidence>
<evidence type="ECO:0000256" key="4">
    <source>
        <dbReference type="ARBA" id="ARBA00022989"/>
    </source>
</evidence>
<feature type="transmembrane region" description="Helical" evidence="6">
    <location>
        <begin position="44"/>
        <end position="66"/>
    </location>
</feature>
<reference evidence="8" key="1">
    <citation type="submission" date="2022-04" db="EMBL/GenBank/DDBJ databases">
        <title>A functionally conserved STORR gene fusion in Papaver species that diverged 16.8 million years ago.</title>
        <authorList>
            <person name="Catania T."/>
        </authorList>
    </citation>
    <scope>NUCLEOTIDE SEQUENCE</scope>
    <source>
        <strain evidence="8">S-188037</strain>
    </source>
</reference>
<organism evidence="8 9">
    <name type="scientific">Papaver atlanticum</name>
    <dbReference type="NCBI Taxonomy" id="357466"/>
    <lineage>
        <taxon>Eukaryota</taxon>
        <taxon>Viridiplantae</taxon>
        <taxon>Streptophyta</taxon>
        <taxon>Embryophyta</taxon>
        <taxon>Tracheophyta</taxon>
        <taxon>Spermatophyta</taxon>
        <taxon>Magnoliopsida</taxon>
        <taxon>Ranunculales</taxon>
        <taxon>Papaveraceae</taxon>
        <taxon>Papaveroideae</taxon>
        <taxon>Papaver</taxon>
    </lineage>
</organism>
<comment type="subcellular location">
    <subcellularLocation>
        <location evidence="1 6">Membrane</location>
        <topology evidence="1 6">Multi-pass membrane protein</topology>
    </subcellularLocation>
</comment>
<evidence type="ECO:0000256" key="6">
    <source>
        <dbReference type="RuleBase" id="RU363077"/>
    </source>
</evidence>
<keyword evidence="9" id="KW-1185">Reference proteome</keyword>
<dbReference type="Proteomes" id="UP001202328">
    <property type="component" value="Unassembled WGS sequence"/>
</dbReference>
<gene>
    <name evidence="8" type="ORF">MKW98_012042</name>
</gene>
<dbReference type="GO" id="GO:0016020">
    <property type="term" value="C:membrane"/>
    <property type="evidence" value="ECO:0007669"/>
    <property type="project" value="UniProtKB-SubCell"/>
</dbReference>
<accession>A0AAD4SKY0</accession>
<keyword evidence="4 6" id="KW-1133">Transmembrane helix</keyword>
<dbReference type="InterPro" id="IPR030184">
    <property type="entry name" value="WAT1-related"/>
</dbReference>
<comment type="similarity">
    <text evidence="2 6">Belongs to the drug/metabolite transporter (DMT) superfamily. Plant drug/metabolite exporter (P-DME) (TC 2.A.7.4) family.</text>
</comment>
<name>A0AAD4SKY0_9MAGN</name>
<feature type="domain" description="EamA" evidence="7">
    <location>
        <begin position="16"/>
        <end position="116"/>
    </location>
</feature>
<dbReference type="GO" id="GO:0022857">
    <property type="term" value="F:transmembrane transporter activity"/>
    <property type="evidence" value="ECO:0007669"/>
    <property type="project" value="InterPro"/>
</dbReference>
<protein>
    <recommendedName>
        <fullName evidence="6">WAT1-related protein</fullName>
    </recommendedName>
</protein>
<evidence type="ECO:0000313" key="9">
    <source>
        <dbReference type="Proteomes" id="UP001202328"/>
    </source>
</evidence>
<dbReference type="InterPro" id="IPR000620">
    <property type="entry name" value="EamA_dom"/>
</dbReference>